<feature type="signal peptide" evidence="1">
    <location>
        <begin position="1"/>
        <end position="25"/>
    </location>
</feature>
<dbReference type="Proteomes" id="UP000634179">
    <property type="component" value="Unassembled WGS sequence"/>
</dbReference>
<reference evidence="2" key="1">
    <citation type="submission" date="2020-11" db="EMBL/GenBank/DDBJ databases">
        <title>Enhanced detection system for hospital associated transmission using whole genome sequencing surveillance.</title>
        <authorList>
            <person name="Harrison L.H."/>
            <person name="Van Tyne D."/>
            <person name="Marsh J.W."/>
            <person name="Griffith M.P."/>
            <person name="Snyder D.J."/>
            <person name="Cooper V.S."/>
            <person name="Mustapha M."/>
        </authorList>
    </citation>
    <scope>NUCLEOTIDE SEQUENCE</scope>
    <source>
        <strain evidence="2">STEN00053</strain>
    </source>
</reference>
<dbReference type="PROSITE" id="PS51257">
    <property type="entry name" value="PROKAR_LIPOPROTEIN"/>
    <property type="match status" value="1"/>
</dbReference>
<organism evidence="2 3">
    <name type="scientific">Stenotrophomonas maltophilia</name>
    <name type="common">Pseudomonas maltophilia</name>
    <name type="synonym">Xanthomonas maltophilia</name>
    <dbReference type="NCBI Taxonomy" id="40324"/>
    <lineage>
        <taxon>Bacteria</taxon>
        <taxon>Pseudomonadati</taxon>
        <taxon>Pseudomonadota</taxon>
        <taxon>Gammaproteobacteria</taxon>
        <taxon>Lysobacterales</taxon>
        <taxon>Lysobacteraceae</taxon>
        <taxon>Stenotrophomonas</taxon>
        <taxon>Stenotrophomonas maltophilia group</taxon>
    </lineage>
</organism>
<evidence type="ECO:0000313" key="3">
    <source>
        <dbReference type="Proteomes" id="UP000634179"/>
    </source>
</evidence>
<protein>
    <submittedName>
        <fullName evidence="2">Uncharacterized protein</fullName>
    </submittedName>
</protein>
<dbReference type="AlphaFoldDB" id="A0AA40Y082"/>
<evidence type="ECO:0000256" key="1">
    <source>
        <dbReference type="SAM" id="SignalP"/>
    </source>
</evidence>
<comment type="caution">
    <text evidence="2">The sequence shown here is derived from an EMBL/GenBank/DDBJ whole genome shotgun (WGS) entry which is preliminary data.</text>
</comment>
<evidence type="ECO:0000313" key="2">
    <source>
        <dbReference type="EMBL" id="MBH1788508.1"/>
    </source>
</evidence>
<proteinExistence type="predicted"/>
<keyword evidence="1" id="KW-0732">Signal</keyword>
<accession>A0AA40Y082</accession>
<feature type="chain" id="PRO_5041206197" evidence="1">
    <location>
        <begin position="26"/>
        <end position="193"/>
    </location>
</feature>
<sequence>MTIPIKPRLRIGLLGLSGLLLVACADNGPPPPPEPLELSQPIAVDAPGQQVQFEFETTARNFASYRTYAVELELQRRSPATTGTPDIASINIPFEVSLQRREGTTWQEIATQDSYQARARNGVEPLPSWHHSESWRYASLASGSDGSYLLNVTALPLELDSRYRLQIQTVHAISGLQDYSARLVVHASRPAGK</sequence>
<dbReference type="EMBL" id="JADUOV010000001">
    <property type="protein sequence ID" value="MBH1788508.1"/>
    <property type="molecule type" value="Genomic_DNA"/>
</dbReference>
<gene>
    <name evidence="2" type="ORF">I5V89_01345</name>
</gene>
<dbReference type="RefSeq" id="WP_049404899.1">
    <property type="nucleotide sequence ID" value="NZ_JANKBX010000001.1"/>
</dbReference>
<name>A0AA40Y082_STEMA</name>